<comment type="similarity">
    <text evidence="2">Belongs to the major facilitator superfamily.</text>
</comment>
<gene>
    <name evidence="10" type="ORF">WMW72_15345</name>
</gene>
<accession>A0ABU9DK92</accession>
<dbReference type="SUPFAM" id="SSF103473">
    <property type="entry name" value="MFS general substrate transporter"/>
    <property type="match status" value="1"/>
</dbReference>
<dbReference type="Proteomes" id="UP001469365">
    <property type="component" value="Unassembled WGS sequence"/>
</dbReference>
<keyword evidence="3" id="KW-0813">Transport</keyword>
<feature type="transmembrane region" description="Helical" evidence="8">
    <location>
        <begin position="261"/>
        <end position="281"/>
    </location>
</feature>
<keyword evidence="7 8" id="KW-0472">Membrane</keyword>
<evidence type="ECO:0000313" key="10">
    <source>
        <dbReference type="EMBL" id="MEK8129280.1"/>
    </source>
</evidence>
<keyword evidence="6 8" id="KW-1133">Transmembrane helix</keyword>
<feature type="transmembrane region" description="Helical" evidence="8">
    <location>
        <begin position="21"/>
        <end position="46"/>
    </location>
</feature>
<feature type="transmembrane region" description="Helical" evidence="8">
    <location>
        <begin position="216"/>
        <end position="241"/>
    </location>
</feature>
<keyword evidence="5 8" id="KW-0812">Transmembrane</keyword>
<dbReference type="InterPro" id="IPR011701">
    <property type="entry name" value="MFS"/>
</dbReference>
<keyword evidence="11" id="KW-1185">Reference proteome</keyword>
<organism evidence="10 11">
    <name type="scientific">Paenibacillus filicis</name>
    <dbReference type="NCBI Taxonomy" id="669464"/>
    <lineage>
        <taxon>Bacteria</taxon>
        <taxon>Bacillati</taxon>
        <taxon>Bacillota</taxon>
        <taxon>Bacilli</taxon>
        <taxon>Bacillales</taxon>
        <taxon>Paenibacillaceae</taxon>
        <taxon>Paenibacillus</taxon>
    </lineage>
</organism>
<dbReference type="PROSITE" id="PS50850">
    <property type="entry name" value="MFS"/>
    <property type="match status" value="1"/>
</dbReference>
<evidence type="ECO:0000256" key="8">
    <source>
        <dbReference type="SAM" id="Phobius"/>
    </source>
</evidence>
<evidence type="ECO:0000256" key="7">
    <source>
        <dbReference type="ARBA" id="ARBA00023136"/>
    </source>
</evidence>
<evidence type="ECO:0000256" key="4">
    <source>
        <dbReference type="ARBA" id="ARBA00022475"/>
    </source>
</evidence>
<dbReference type="Pfam" id="PF07690">
    <property type="entry name" value="MFS_1"/>
    <property type="match status" value="1"/>
</dbReference>
<evidence type="ECO:0000256" key="2">
    <source>
        <dbReference type="ARBA" id="ARBA00008335"/>
    </source>
</evidence>
<evidence type="ECO:0000256" key="3">
    <source>
        <dbReference type="ARBA" id="ARBA00022448"/>
    </source>
</evidence>
<feature type="transmembrane region" description="Helical" evidence="8">
    <location>
        <begin position="145"/>
        <end position="163"/>
    </location>
</feature>
<dbReference type="PANTHER" id="PTHR43271:SF2">
    <property type="entry name" value="BLL2771 PROTEIN"/>
    <property type="match status" value="1"/>
</dbReference>
<keyword evidence="4" id="KW-1003">Cell membrane</keyword>
<evidence type="ECO:0000259" key="9">
    <source>
        <dbReference type="PROSITE" id="PS50850"/>
    </source>
</evidence>
<feature type="transmembrane region" description="Helical" evidence="8">
    <location>
        <begin position="288"/>
        <end position="307"/>
    </location>
</feature>
<feature type="transmembrane region" description="Helical" evidence="8">
    <location>
        <begin position="377"/>
        <end position="396"/>
    </location>
</feature>
<evidence type="ECO:0000256" key="1">
    <source>
        <dbReference type="ARBA" id="ARBA00004651"/>
    </source>
</evidence>
<dbReference type="RefSeq" id="WP_341416382.1">
    <property type="nucleotide sequence ID" value="NZ_JBBPCC010000009.1"/>
</dbReference>
<dbReference type="PANTHER" id="PTHR43271">
    <property type="entry name" value="BLL2771 PROTEIN"/>
    <property type="match status" value="1"/>
</dbReference>
<comment type="subcellular location">
    <subcellularLocation>
        <location evidence="1">Cell membrane</location>
        <topology evidence="1">Multi-pass membrane protein</topology>
    </subcellularLocation>
</comment>
<dbReference type="Gene3D" id="1.20.1250.20">
    <property type="entry name" value="MFS general substrate transporter like domains"/>
    <property type="match status" value="2"/>
</dbReference>
<sequence>MEQTLLAPQLEPAVHPRYGTVSALLVWCGLAVVSSLYVSVSIGGLLATQYGITLTESAWASSGFSLFYALGFLACGPLSERYGRRTVILSGLLLLAVISPLIGLAPTFTVLVALRALQGAAASTFAPSALAYIMESYPASKKVTAIGLVSTGFLTAGIVGQLFSSYIGELLGWPYVFHILGAVYLITAAITLRWLPRDQAKGSPLALAQLPRRLAGVFLLRPLYACYGVTVTLLFAFVGMYLVLGHYLSAPPFGLTSQQLLLLRAAGIVGMAASPFAGALVARRGAYWVLLSGLGLALAGLLGLALIPNLVFLTVFSIVFVTGIALSVPTLISLIGQLAGTARASAVSLYTFILFVGATLGPIGAVFLMNLWGDRPAFLGLAAALALGLLAALWLWRVQRAQTVSGTN</sequence>
<feature type="transmembrane region" description="Helical" evidence="8">
    <location>
        <begin position="313"/>
        <end position="335"/>
    </location>
</feature>
<dbReference type="InterPro" id="IPR036259">
    <property type="entry name" value="MFS_trans_sf"/>
</dbReference>
<protein>
    <submittedName>
        <fullName evidence="10">MFS transporter</fullName>
    </submittedName>
</protein>
<feature type="transmembrane region" description="Helical" evidence="8">
    <location>
        <begin position="112"/>
        <end position="133"/>
    </location>
</feature>
<dbReference type="CDD" id="cd17324">
    <property type="entry name" value="MFS_NepI_like"/>
    <property type="match status" value="1"/>
</dbReference>
<proteinExistence type="inferred from homology"/>
<feature type="transmembrane region" description="Helical" evidence="8">
    <location>
        <begin position="87"/>
        <end position="106"/>
    </location>
</feature>
<comment type="caution">
    <text evidence="10">The sequence shown here is derived from an EMBL/GenBank/DDBJ whole genome shotgun (WGS) entry which is preliminary data.</text>
</comment>
<evidence type="ECO:0000256" key="6">
    <source>
        <dbReference type="ARBA" id="ARBA00022989"/>
    </source>
</evidence>
<dbReference type="InterPro" id="IPR020846">
    <property type="entry name" value="MFS_dom"/>
</dbReference>
<reference evidence="10 11" key="1">
    <citation type="submission" date="2024-04" db="EMBL/GenBank/DDBJ databases">
        <title>draft genome sequnece of Paenibacillus filicis.</title>
        <authorList>
            <person name="Kim D.-U."/>
        </authorList>
    </citation>
    <scope>NUCLEOTIDE SEQUENCE [LARGE SCALE GENOMIC DNA]</scope>
    <source>
        <strain evidence="10 11">KACC14197</strain>
    </source>
</reference>
<dbReference type="EMBL" id="JBBPCC010000009">
    <property type="protein sequence ID" value="MEK8129280.1"/>
    <property type="molecule type" value="Genomic_DNA"/>
</dbReference>
<feature type="domain" description="Major facilitator superfamily (MFS) profile" evidence="9">
    <location>
        <begin position="1"/>
        <end position="400"/>
    </location>
</feature>
<feature type="transmembrane region" description="Helical" evidence="8">
    <location>
        <begin position="175"/>
        <end position="195"/>
    </location>
</feature>
<feature type="transmembrane region" description="Helical" evidence="8">
    <location>
        <begin position="58"/>
        <end position="75"/>
    </location>
</feature>
<evidence type="ECO:0000313" key="11">
    <source>
        <dbReference type="Proteomes" id="UP001469365"/>
    </source>
</evidence>
<evidence type="ECO:0000256" key="5">
    <source>
        <dbReference type="ARBA" id="ARBA00022692"/>
    </source>
</evidence>
<name>A0ABU9DK92_9BACL</name>
<feature type="transmembrane region" description="Helical" evidence="8">
    <location>
        <begin position="347"/>
        <end position="371"/>
    </location>
</feature>